<evidence type="ECO:0000259" key="4">
    <source>
        <dbReference type="Pfam" id="PF08541"/>
    </source>
</evidence>
<dbReference type="SUPFAM" id="SSF53901">
    <property type="entry name" value="Thiolase-like"/>
    <property type="match status" value="1"/>
</dbReference>
<evidence type="ECO:0000256" key="3">
    <source>
        <dbReference type="SAM" id="SignalP"/>
    </source>
</evidence>
<dbReference type="GO" id="GO:0044550">
    <property type="term" value="P:secondary metabolite biosynthetic process"/>
    <property type="evidence" value="ECO:0007669"/>
    <property type="project" value="TreeGrafter"/>
</dbReference>
<dbReference type="GO" id="GO:0004315">
    <property type="term" value="F:3-oxoacyl-[acyl-carrier-protein] synthase activity"/>
    <property type="evidence" value="ECO:0007669"/>
    <property type="project" value="InterPro"/>
</dbReference>
<reference evidence="6" key="1">
    <citation type="submission" date="2020-06" db="EMBL/GenBank/DDBJ databases">
        <authorList>
            <person name="Metz J."/>
            <person name="Wang G."/>
        </authorList>
    </citation>
    <scope>NUCLEOTIDE SEQUENCE</scope>
    <source>
        <strain evidence="6">HB-J378</strain>
    </source>
</reference>
<proteinExistence type="predicted"/>
<keyword evidence="3" id="KW-0732">Signal</keyword>
<name>A0A7M1CAI7_9ACTN</name>
<feature type="domain" description="Beta-ketoacyl-[acyl-carrier-protein] synthase III N-terminal" evidence="5">
    <location>
        <begin position="106"/>
        <end position="178"/>
    </location>
</feature>
<dbReference type="EMBL" id="MT633092">
    <property type="protein sequence ID" value="QOP59277.1"/>
    <property type="molecule type" value="Genomic_DNA"/>
</dbReference>
<dbReference type="CDD" id="cd00827">
    <property type="entry name" value="init_cond_enzymes"/>
    <property type="match status" value="1"/>
</dbReference>
<organism evidence="6">
    <name type="scientific">Nocardiopsis sp</name>
    <dbReference type="NCBI Taxonomy" id="310350"/>
    <lineage>
        <taxon>Bacteria</taxon>
        <taxon>Bacillati</taxon>
        <taxon>Actinomycetota</taxon>
        <taxon>Actinomycetes</taxon>
        <taxon>Streptosporangiales</taxon>
        <taxon>Nocardiopsidaceae</taxon>
        <taxon>Nocardiopsis</taxon>
    </lineage>
</organism>
<accession>A0A7M1CAI7</accession>
<evidence type="ECO:0000256" key="2">
    <source>
        <dbReference type="ARBA" id="ARBA00023315"/>
    </source>
</evidence>
<dbReference type="Gene3D" id="3.40.47.10">
    <property type="match status" value="2"/>
</dbReference>
<dbReference type="InterPro" id="IPR016039">
    <property type="entry name" value="Thiolase-like"/>
</dbReference>
<evidence type="ECO:0000313" key="6">
    <source>
        <dbReference type="EMBL" id="QOP59277.1"/>
    </source>
</evidence>
<dbReference type="InterPro" id="IPR013747">
    <property type="entry name" value="ACP_syn_III_C"/>
</dbReference>
<feature type="domain" description="Beta-ketoacyl-[acyl-carrier-protein] synthase III C-terminal" evidence="4">
    <location>
        <begin position="243"/>
        <end position="333"/>
    </location>
</feature>
<dbReference type="Pfam" id="PF08545">
    <property type="entry name" value="ACP_syn_III"/>
    <property type="match status" value="1"/>
</dbReference>
<evidence type="ECO:0000259" key="5">
    <source>
        <dbReference type="Pfam" id="PF08545"/>
    </source>
</evidence>
<keyword evidence="2" id="KW-0012">Acyltransferase</keyword>
<evidence type="ECO:0000256" key="1">
    <source>
        <dbReference type="ARBA" id="ARBA00022679"/>
    </source>
</evidence>
<sequence length="348" mass="36091">MRSPLYVASCALHLPTVVSAAEELAAGHCEQETVTATGATGVAVAHEESAPRMAVRAASLAMERGGREPADISLLLHASVFFQGHEVWAPASYIRHEALGVGGQSIDVSQASNGAMAAIDLAAAYLAADPACGEALVTTGDRCPSPGFDRWRSDPGTVYGDGGTALVLSRTDGFARLRSLVTVSDPGLERIHRGDAPFTSAPFTHRSTVDLEAAKREYIAAEGLSPTVARVNAGQNGAVKHALAEADVELGDISRVVLPHLGLKRLRAGFLRRLDLDPQITTWPWSRGVGHLSAGDPIAGLDHLVGTGALGPGDLCLLVSVGAGFTWSCAVVEMLHSPGWASGSGNGE</sequence>
<dbReference type="AlphaFoldDB" id="A0A7M1CAI7"/>
<keyword evidence="1" id="KW-0808">Transferase</keyword>
<dbReference type="Pfam" id="PF08541">
    <property type="entry name" value="ACP_syn_III_C"/>
    <property type="match status" value="1"/>
</dbReference>
<dbReference type="PANTHER" id="PTHR34069">
    <property type="entry name" value="3-OXOACYL-[ACYL-CARRIER-PROTEIN] SYNTHASE 3"/>
    <property type="match status" value="1"/>
</dbReference>
<feature type="chain" id="PRO_5029848044" evidence="3">
    <location>
        <begin position="21"/>
        <end position="348"/>
    </location>
</feature>
<dbReference type="InterPro" id="IPR013751">
    <property type="entry name" value="ACP_syn_III_N"/>
</dbReference>
<dbReference type="GO" id="GO:0006633">
    <property type="term" value="P:fatty acid biosynthetic process"/>
    <property type="evidence" value="ECO:0007669"/>
    <property type="project" value="InterPro"/>
</dbReference>
<dbReference type="PANTHER" id="PTHR34069:SF2">
    <property type="entry name" value="BETA-KETOACYL-[ACYL-CARRIER-PROTEIN] SYNTHASE III"/>
    <property type="match status" value="1"/>
</dbReference>
<protein>
    <submittedName>
        <fullName evidence="6">3-oxoacyl-ACP synthase</fullName>
    </submittedName>
</protein>
<feature type="signal peptide" evidence="3">
    <location>
        <begin position="1"/>
        <end position="20"/>
    </location>
</feature>